<dbReference type="InterPro" id="IPR003723">
    <property type="entry name" value="Precorrin-6x_reduct"/>
</dbReference>
<dbReference type="RefSeq" id="WP_036906909.1">
    <property type="nucleotide sequence ID" value="NZ_CP138967.1"/>
</dbReference>
<name>A0A0A2BZ20_PROMR</name>
<evidence type="ECO:0000313" key="5">
    <source>
        <dbReference type="Proteomes" id="UP000030392"/>
    </source>
</evidence>
<dbReference type="GO" id="GO:0016994">
    <property type="term" value="F:precorrin-6A reductase activity"/>
    <property type="evidence" value="ECO:0007669"/>
    <property type="project" value="UniProtKB-EC"/>
</dbReference>
<proteinExistence type="predicted"/>
<dbReference type="GO" id="GO:0009236">
    <property type="term" value="P:cobalamin biosynthetic process"/>
    <property type="evidence" value="ECO:0007669"/>
    <property type="project" value="UniProtKB-UniPathway"/>
</dbReference>
<dbReference type="PANTHER" id="PTHR36925">
    <property type="entry name" value="COBALT-PRECORRIN-6A REDUCTASE"/>
    <property type="match status" value="1"/>
</dbReference>
<dbReference type="Proteomes" id="UP000030392">
    <property type="component" value="Unassembled WGS sequence"/>
</dbReference>
<comment type="caution">
    <text evidence="4">The sequence shown here is derived from an EMBL/GenBank/DDBJ whole genome shotgun (WGS) entry which is preliminary data.</text>
</comment>
<dbReference type="EMBL" id="JNAX01000015">
    <property type="protein sequence ID" value="KGG19341.1"/>
    <property type="molecule type" value="Genomic_DNA"/>
</dbReference>
<keyword evidence="3 4" id="KW-0560">Oxidoreductase</keyword>
<dbReference type="EC" id="1.3.1.54" evidence="4"/>
<keyword evidence="2" id="KW-0169">Cobalamin biosynthesis</keyword>
<evidence type="ECO:0000256" key="2">
    <source>
        <dbReference type="ARBA" id="ARBA00022573"/>
    </source>
</evidence>
<sequence>MDIRGKCQPHLWLLTGTGEGHVFAESLLKEGWKITVSVVSDRASIPYEKLNLEKILIGALITEEEIRGVILNARIHQNGFHCVVDLTHPFAMKITRSISKVCKELDQTFIRYERAIDNISNAFLIEKFSDLKNYDLKNKSILLAVGVRHLQEAFIFARNSGANVYARVLANPESIRKTLSSSIQKTNFAVLNPSVSSNGKIEKALVRKWNITGVICRQSGGSNEILWHRICLSMRINLWLLERPTEVKNINSVDSYEKLIKKLKSISME</sequence>
<reference evidence="5" key="1">
    <citation type="journal article" date="2014" name="Sci. Data">
        <title>Genomes of diverse isolates of the marine cyanobacterium Prochlorococcus.</title>
        <authorList>
            <person name="Biller S."/>
            <person name="Berube P."/>
            <person name="Thompson J."/>
            <person name="Kelly L."/>
            <person name="Roggensack S."/>
            <person name="Awad L."/>
            <person name="Roache-Johnson K."/>
            <person name="Ding H."/>
            <person name="Giovannoni S.J."/>
            <person name="Moore L.R."/>
            <person name="Chisholm S.W."/>
        </authorList>
    </citation>
    <scope>NUCLEOTIDE SEQUENCE [LARGE SCALE GENOMIC DNA]</scope>
    <source>
        <strain evidence="5">PAC1</strain>
    </source>
</reference>
<dbReference type="AlphaFoldDB" id="A0A0A2BZ20"/>
<evidence type="ECO:0000313" key="4">
    <source>
        <dbReference type="EMBL" id="KGG19341.1"/>
    </source>
</evidence>
<dbReference type="PANTHER" id="PTHR36925:SF1">
    <property type="entry name" value="COBALT-PRECORRIN-6A REDUCTASE"/>
    <property type="match status" value="1"/>
</dbReference>
<dbReference type="Pfam" id="PF02571">
    <property type="entry name" value="CbiJ"/>
    <property type="match status" value="1"/>
</dbReference>
<accession>A0A0A2BZ20</accession>
<protein>
    <submittedName>
        <fullName evidence="4">Cobalt-precorrin-6x reductase</fullName>
        <ecNumber evidence="4">1.3.1.54</ecNumber>
    </submittedName>
</protein>
<comment type="pathway">
    <text evidence="1">Cofactor biosynthesis; adenosylcobalamin biosynthesis.</text>
</comment>
<dbReference type="UniPathway" id="UPA00148"/>
<evidence type="ECO:0000256" key="3">
    <source>
        <dbReference type="ARBA" id="ARBA00023002"/>
    </source>
</evidence>
<organism evidence="4 5">
    <name type="scientific">Prochlorococcus marinus str. PAC1</name>
    <dbReference type="NCBI Taxonomy" id="59924"/>
    <lineage>
        <taxon>Bacteria</taxon>
        <taxon>Bacillati</taxon>
        <taxon>Cyanobacteriota</taxon>
        <taxon>Cyanophyceae</taxon>
        <taxon>Synechococcales</taxon>
        <taxon>Prochlorococcaceae</taxon>
        <taxon>Prochlorococcus</taxon>
    </lineage>
</organism>
<gene>
    <name evidence="4" type="ORF">EV03_1723</name>
</gene>
<dbReference type="PROSITE" id="PS51014">
    <property type="entry name" value="COBK_CBIJ"/>
    <property type="match status" value="1"/>
</dbReference>
<evidence type="ECO:0000256" key="1">
    <source>
        <dbReference type="ARBA" id="ARBA00004953"/>
    </source>
</evidence>